<comment type="catalytic activity">
    <reaction evidence="3 4">
        <text>5-carboxyamino-1-(5-phospho-D-ribosyl)imidazole + H(+) = 5-amino-1-(5-phospho-D-ribosyl)imidazole-4-carboxylate</text>
        <dbReference type="Rhea" id="RHEA:13193"/>
        <dbReference type="ChEBI" id="CHEBI:15378"/>
        <dbReference type="ChEBI" id="CHEBI:58730"/>
        <dbReference type="ChEBI" id="CHEBI:77657"/>
        <dbReference type="EC" id="5.4.99.18"/>
    </reaction>
</comment>
<evidence type="ECO:0000313" key="7">
    <source>
        <dbReference type="Proteomes" id="UP001525890"/>
    </source>
</evidence>
<dbReference type="PIRSF" id="PIRSF001338">
    <property type="entry name" value="AIR_carboxylase"/>
    <property type="match status" value="1"/>
</dbReference>
<reference evidence="6 7" key="1">
    <citation type="journal article" date="2022" name="Front. Microbiol.">
        <title>High genomic differentiation and limited gene flow indicate recent cryptic speciation within the genus Laspinema (cyanobacteria).</title>
        <authorList>
            <person name="Stanojkovic A."/>
            <person name="Skoupy S."/>
            <person name="Skaloud P."/>
            <person name="Dvorak P."/>
        </authorList>
    </citation>
    <scope>NUCLEOTIDE SEQUENCE [LARGE SCALE GENOMIC DNA]</scope>
    <source>
        <strain evidence="6 7">D2a</strain>
    </source>
</reference>
<evidence type="ECO:0000259" key="5">
    <source>
        <dbReference type="SMART" id="SM01001"/>
    </source>
</evidence>
<keyword evidence="6" id="KW-0456">Lyase</keyword>
<organism evidence="6 7">
    <name type="scientific">Laspinema palackyanum D2a</name>
    <dbReference type="NCBI Taxonomy" id="2953684"/>
    <lineage>
        <taxon>Bacteria</taxon>
        <taxon>Bacillati</taxon>
        <taxon>Cyanobacteriota</taxon>
        <taxon>Cyanophyceae</taxon>
        <taxon>Oscillatoriophycideae</taxon>
        <taxon>Oscillatoriales</taxon>
        <taxon>Laspinemataceae</taxon>
        <taxon>Laspinema</taxon>
        <taxon>Laspinema palackyanum</taxon>
    </lineage>
</organism>
<gene>
    <name evidence="3 6" type="primary">purE</name>
    <name evidence="6" type="ORF">NG799_12355</name>
</gene>
<name>A0ABT2MUE8_9CYAN</name>
<keyword evidence="2 3" id="KW-0413">Isomerase</keyword>
<comment type="function">
    <text evidence="3 4">Catalyzes the conversion of N5-carboxyaminoimidazole ribonucleotide (N5-CAIR) to 4-carboxy-5-aminoimidazole ribonucleotide (CAIR).</text>
</comment>
<feature type="binding site" evidence="3">
    <location>
        <position position="12"/>
    </location>
    <ligand>
        <name>substrate</name>
    </ligand>
</feature>
<dbReference type="Gene3D" id="3.40.50.1970">
    <property type="match status" value="1"/>
</dbReference>
<dbReference type="InterPro" id="IPR033747">
    <property type="entry name" value="PurE_ClassI"/>
</dbReference>
<comment type="pathway">
    <text evidence="3 4">Purine metabolism; IMP biosynthesis via de novo pathway; 5-amino-1-(5-phospho-D-ribosyl)imidazole-4-carboxylate from 5-amino-1-(5-phospho-D-ribosyl)imidazole (N5-CAIR route): step 2/2.</text>
</comment>
<comment type="similarity">
    <text evidence="3">Belongs to the AIR carboxylase family. Class I subfamily.</text>
</comment>
<evidence type="ECO:0000256" key="2">
    <source>
        <dbReference type="ARBA" id="ARBA00023235"/>
    </source>
</evidence>
<sequence>MSQPQIGIIMGSDSDLPTMKEAIAICEEFQVPVEVAIVSAHRTPERMVQYASQAHHRGLKVIIAGAGGAAHLPGMVAALTPLPVIGVPVSSRHLQGVDSLYSIVQMPGGIPVATVAIGNAKNAGLLAVQILATHQPGLLDLVQQYRQSLKDSVMEKQARLDQLGYQEYLTQMP</sequence>
<comment type="caution">
    <text evidence="6">The sequence shown here is derived from an EMBL/GenBank/DDBJ whole genome shotgun (WGS) entry which is preliminary data.</text>
</comment>
<dbReference type="HAMAP" id="MF_01929">
    <property type="entry name" value="PurE_classI"/>
    <property type="match status" value="1"/>
</dbReference>
<dbReference type="PANTHER" id="PTHR23046:SF2">
    <property type="entry name" value="PHOSPHORIBOSYLAMINOIMIDAZOLE CARBOXYLASE"/>
    <property type="match status" value="1"/>
</dbReference>
<dbReference type="SUPFAM" id="SSF52255">
    <property type="entry name" value="N5-CAIR mutase (phosphoribosylaminoimidazole carboxylase, PurE)"/>
    <property type="match status" value="1"/>
</dbReference>
<dbReference type="PANTHER" id="PTHR23046">
    <property type="entry name" value="PHOSPHORIBOSYLAMINOIMIDAZOLE CARBOXYLASE CATALYTIC SUBUNIT"/>
    <property type="match status" value="1"/>
</dbReference>
<accession>A0ABT2MUE8</accession>
<dbReference type="Proteomes" id="UP001525890">
    <property type="component" value="Unassembled WGS sequence"/>
</dbReference>
<proteinExistence type="inferred from homology"/>
<dbReference type="InterPro" id="IPR024694">
    <property type="entry name" value="PurE_prokaryotes"/>
</dbReference>
<evidence type="ECO:0000256" key="3">
    <source>
        <dbReference type="HAMAP-Rule" id="MF_01929"/>
    </source>
</evidence>
<dbReference type="SMART" id="SM01001">
    <property type="entry name" value="AIRC"/>
    <property type="match status" value="1"/>
</dbReference>
<keyword evidence="7" id="KW-1185">Reference proteome</keyword>
<dbReference type="EMBL" id="JAMXFF010000016">
    <property type="protein sequence ID" value="MCT7967131.1"/>
    <property type="molecule type" value="Genomic_DNA"/>
</dbReference>
<feature type="binding site" evidence="3">
    <location>
        <position position="15"/>
    </location>
    <ligand>
        <name>substrate</name>
    </ligand>
</feature>
<keyword evidence="1 3" id="KW-0658">Purine biosynthesis</keyword>
<dbReference type="GO" id="GO:0034023">
    <property type="term" value="F:5-(carboxyamino)imidazole ribonucleotide mutase activity"/>
    <property type="evidence" value="ECO:0007669"/>
    <property type="project" value="UniProtKB-EC"/>
</dbReference>
<dbReference type="NCBIfam" id="TIGR01162">
    <property type="entry name" value="purE"/>
    <property type="match status" value="1"/>
</dbReference>
<evidence type="ECO:0000313" key="6">
    <source>
        <dbReference type="EMBL" id="MCT7967131.1"/>
    </source>
</evidence>
<evidence type="ECO:0000256" key="4">
    <source>
        <dbReference type="PIRNR" id="PIRNR001338"/>
    </source>
</evidence>
<protein>
    <recommendedName>
        <fullName evidence="3 4">N5-carboxyaminoimidazole ribonucleotide mutase</fullName>
        <shortName evidence="3 4">N5-CAIR mutase</shortName>
        <ecNumber evidence="3 4">5.4.99.18</ecNumber>
    </recommendedName>
    <alternativeName>
        <fullName evidence="3">5-(carboxyamino)imidazole ribonucleotide mutase</fullName>
    </alternativeName>
</protein>
<dbReference type="EC" id="5.4.99.18" evidence="3 4"/>
<feature type="domain" description="PurE" evidence="5">
    <location>
        <begin position="4"/>
        <end position="153"/>
    </location>
</feature>
<dbReference type="Pfam" id="PF00731">
    <property type="entry name" value="AIRC"/>
    <property type="match status" value="1"/>
</dbReference>
<dbReference type="InterPro" id="IPR000031">
    <property type="entry name" value="PurE_dom"/>
</dbReference>
<feature type="binding site" evidence="3">
    <location>
        <position position="42"/>
    </location>
    <ligand>
        <name>substrate</name>
    </ligand>
</feature>
<evidence type="ECO:0000256" key="1">
    <source>
        <dbReference type="ARBA" id="ARBA00022755"/>
    </source>
</evidence>
<dbReference type="GO" id="GO:0004638">
    <property type="term" value="F:phosphoribosylaminoimidazole carboxylase activity"/>
    <property type="evidence" value="ECO:0007669"/>
    <property type="project" value="UniProtKB-EC"/>
</dbReference>
<dbReference type="RefSeq" id="WP_368006731.1">
    <property type="nucleotide sequence ID" value="NZ_JAMXFF010000016.1"/>
</dbReference>